<dbReference type="SUPFAM" id="SSF51430">
    <property type="entry name" value="NAD(P)-linked oxidoreductase"/>
    <property type="match status" value="1"/>
</dbReference>
<protein>
    <recommendedName>
        <fullName evidence="4">NADP-dependent oxidoreductase domain-containing protein</fullName>
    </recommendedName>
</protein>
<name>A0A9W9GJ41_9EURO</name>
<keyword evidence="6" id="KW-1185">Reference proteome</keyword>
<dbReference type="PANTHER" id="PTHR43364">
    <property type="entry name" value="NADH-SPECIFIC METHYLGLYOXAL REDUCTASE-RELATED"/>
    <property type="match status" value="1"/>
</dbReference>
<reference evidence="5" key="2">
    <citation type="journal article" date="2023" name="IMA Fungus">
        <title>Comparative genomic study of the Penicillium genus elucidates a diverse pangenome and 15 lateral gene transfer events.</title>
        <authorList>
            <person name="Petersen C."/>
            <person name="Sorensen T."/>
            <person name="Nielsen M.R."/>
            <person name="Sondergaard T.E."/>
            <person name="Sorensen J.L."/>
            <person name="Fitzpatrick D.A."/>
            <person name="Frisvad J.C."/>
            <person name="Nielsen K.L."/>
        </authorList>
    </citation>
    <scope>NUCLEOTIDE SEQUENCE</scope>
    <source>
        <strain evidence="5">IBT 22155</strain>
    </source>
</reference>
<accession>A0A9W9GJ41</accession>
<dbReference type="Proteomes" id="UP001149079">
    <property type="component" value="Unassembled WGS sequence"/>
</dbReference>
<organism evidence="5 6">
    <name type="scientific">Penicillium bovifimosum</name>
    <dbReference type="NCBI Taxonomy" id="126998"/>
    <lineage>
        <taxon>Eukaryota</taxon>
        <taxon>Fungi</taxon>
        <taxon>Dikarya</taxon>
        <taxon>Ascomycota</taxon>
        <taxon>Pezizomycotina</taxon>
        <taxon>Eurotiomycetes</taxon>
        <taxon>Eurotiomycetidae</taxon>
        <taxon>Eurotiales</taxon>
        <taxon>Aspergillaceae</taxon>
        <taxon>Penicillium</taxon>
    </lineage>
</organism>
<evidence type="ECO:0000313" key="6">
    <source>
        <dbReference type="Proteomes" id="UP001149079"/>
    </source>
</evidence>
<evidence type="ECO:0000313" key="5">
    <source>
        <dbReference type="EMBL" id="KAJ5121382.1"/>
    </source>
</evidence>
<evidence type="ECO:0000256" key="3">
    <source>
        <dbReference type="ARBA" id="ARBA00038157"/>
    </source>
</evidence>
<dbReference type="InterPro" id="IPR050523">
    <property type="entry name" value="AKR_Detox_Biosynth"/>
</dbReference>
<proteinExistence type="inferred from homology"/>
<dbReference type="GO" id="GO:0016491">
    <property type="term" value="F:oxidoreductase activity"/>
    <property type="evidence" value="ECO:0007669"/>
    <property type="project" value="UniProtKB-KW"/>
</dbReference>
<dbReference type="Pfam" id="PF00248">
    <property type="entry name" value="Aldo_ket_red"/>
    <property type="match status" value="1"/>
</dbReference>
<comment type="caution">
    <text evidence="5">The sequence shown here is derived from an EMBL/GenBank/DDBJ whole genome shotgun (WGS) entry which is preliminary data.</text>
</comment>
<gene>
    <name evidence="5" type="ORF">N7515_009343</name>
</gene>
<evidence type="ECO:0000256" key="1">
    <source>
        <dbReference type="ARBA" id="ARBA00022857"/>
    </source>
</evidence>
<dbReference type="CDD" id="cd19146">
    <property type="entry name" value="AKR_AKR9A1-2"/>
    <property type="match status" value="1"/>
</dbReference>
<dbReference type="PANTHER" id="PTHR43364:SF7">
    <property type="entry name" value="NADP-DEPENDENT OXIDOREDUCTASE DOMAIN-CONTAINING PROTEIN-RELATED"/>
    <property type="match status" value="1"/>
</dbReference>
<evidence type="ECO:0000256" key="2">
    <source>
        <dbReference type="ARBA" id="ARBA00023002"/>
    </source>
</evidence>
<dbReference type="OrthoDB" id="48988at2759"/>
<dbReference type="AlphaFoldDB" id="A0A9W9GJ41"/>
<dbReference type="InterPro" id="IPR036812">
    <property type="entry name" value="NAD(P)_OxRdtase_dom_sf"/>
</dbReference>
<dbReference type="EMBL" id="JAPQKL010000007">
    <property type="protein sequence ID" value="KAJ5121382.1"/>
    <property type="molecule type" value="Genomic_DNA"/>
</dbReference>
<dbReference type="RefSeq" id="XP_056517886.1">
    <property type="nucleotide sequence ID" value="XM_056670087.1"/>
</dbReference>
<evidence type="ECO:0000259" key="4">
    <source>
        <dbReference type="Pfam" id="PF00248"/>
    </source>
</evidence>
<keyword evidence="2" id="KW-0560">Oxidoreductase</keyword>
<dbReference type="InterPro" id="IPR023210">
    <property type="entry name" value="NADP_OxRdtase_dom"/>
</dbReference>
<dbReference type="GeneID" id="81409257"/>
<sequence>MFTSAPTPKSHLGRYRLLAPTAGVKVSPLCLGAMNFGEGWKDGLGECNKETSFAILDTYYENGGNFIDTANNYQAEDSEKWIGEWMESRGVRDQIVLATKYSTGFRTHVPSEIQANFVGNNAKSMKLSVEASLKKLRTDYIDLLYVHWWDFSTSIEEVMTSLNQLVLSGKVLYLGVSDTPAWIVTKANQYARDHGLRPFSVYQGKWNAATRDFERDIIPMAASEGMGLAPWASLGGGSFKTTAQREEIAKSGNNPGRQMPATERDIAVSKVLEGIAERRGTALTSVALAYVMRKAPYVTPIVGGRKVEHLVSNIEGLGLDLSDEEVGEIEGAYEFEIGFPMNFLFRSENLPKEAHPANSSFLNIAARFDYPDLVRAVRPKKLDE</sequence>
<comment type="similarity">
    <text evidence="3">Belongs to the aldo/keto reductase family. Aldo/keto reductase 2 subfamily.</text>
</comment>
<feature type="domain" description="NADP-dependent oxidoreductase" evidence="4">
    <location>
        <begin position="28"/>
        <end position="333"/>
    </location>
</feature>
<reference evidence="5" key="1">
    <citation type="submission" date="2022-11" db="EMBL/GenBank/DDBJ databases">
        <authorList>
            <person name="Petersen C."/>
        </authorList>
    </citation>
    <scope>NUCLEOTIDE SEQUENCE</scope>
    <source>
        <strain evidence="5">IBT 22155</strain>
    </source>
</reference>
<dbReference type="Gene3D" id="3.20.20.100">
    <property type="entry name" value="NADP-dependent oxidoreductase domain"/>
    <property type="match status" value="1"/>
</dbReference>
<keyword evidence="1" id="KW-0521">NADP</keyword>